<evidence type="ECO:0000256" key="5">
    <source>
        <dbReference type="ARBA" id="ARBA00023163"/>
    </source>
</evidence>
<evidence type="ECO:0000256" key="3">
    <source>
        <dbReference type="ARBA" id="ARBA00022833"/>
    </source>
</evidence>
<dbReference type="GO" id="GO:0034244">
    <property type="term" value="P:negative regulation of transcription elongation by RNA polymerase II"/>
    <property type="evidence" value="ECO:0007669"/>
    <property type="project" value="InterPro"/>
</dbReference>
<proteinExistence type="predicted"/>
<evidence type="ECO:0000256" key="6">
    <source>
        <dbReference type="SAM" id="Coils"/>
    </source>
</evidence>
<keyword evidence="5" id="KW-0804">Transcription</keyword>
<dbReference type="Proteomes" id="UP000321393">
    <property type="component" value="Unassembled WGS sequence"/>
</dbReference>
<evidence type="ECO:0000313" key="9">
    <source>
        <dbReference type="Proteomes" id="UP000321393"/>
    </source>
</evidence>
<reference evidence="8 9" key="1">
    <citation type="submission" date="2019-08" db="EMBL/GenBank/DDBJ databases">
        <title>Draft genome sequences of two oriental melons (Cucumis melo L. var makuwa).</title>
        <authorList>
            <person name="Kwon S.-Y."/>
        </authorList>
    </citation>
    <scope>NUCLEOTIDE SEQUENCE [LARGE SCALE GENOMIC DNA]</scope>
    <source>
        <strain evidence="9">cv. SW 3</strain>
        <tissue evidence="8">Leaf</tissue>
    </source>
</reference>
<dbReference type="InterPro" id="IPR013083">
    <property type="entry name" value="Znf_RING/FYVE/PHD"/>
</dbReference>
<dbReference type="InterPro" id="IPR011011">
    <property type="entry name" value="Znf_FYVE_PHD"/>
</dbReference>
<keyword evidence="1" id="KW-0479">Metal-binding</keyword>
<dbReference type="GO" id="GO:0140566">
    <property type="term" value="F:histone reader activity"/>
    <property type="evidence" value="ECO:0007669"/>
    <property type="project" value="InterPro"/>
</dbReference>
<dbReference type="PANTHER" id="PTHR33304">
    <property type="match status" value="1"/>
</dbReference>
<dbReference type="PANTHER" id="PTHR33304:SF36">
    <property type="entry name" value="GB|AAF26970.1-RELATED"/>
    <property type="match status" value="1"/>
</dbReference>
<dbReference type="SUPFAM" id="SSF57903">
    <property type="entry name" value="FYVE/PHD zinc finger"/>
    <property type="match status" value="1"/>
</dbReference>
<dbReference type="Gene3D" id="3.30.40.10">
    <property type="entry name" value="Zinc/RING finger domain, C3HC4 (zinc finger)"/>
    <property type="match status" value="1"/>
</dbReference>
<dbReference type="EMBL" id="SSTE01020563">
    <property type="protein sequence ID" value="KAA0033890.1"/>
    <property type="molecule type" value="Genomic_DNA"/>
</dbReference>
<keyword evidence="3" id="KW-0862">Zinc</keyword>
<keyword evidence="6" id="KW-0175">Coiled coil</keyword>
<keyword evidence="2" id="KW-0863">Zinc-finger</keyword>
<sequence>MCDVCGDIGYNEVIFTCSNCKIAREHIYCMSVHNFEKFPESWVCDSCKANIRNLVHESSTNVVGLQLQQPSTKSQALLAINNTVSKCNAKKVQFGSTLIKQQNFVAQELAPLVHKQDQDPGIATRRTSLFEREQRRVERAACRTSSNQLPNINPFVYQGSCSSEVDEIEYLKRTFDIWRGLVEFPMEGESGFQDPSQGFILGLHDFRRAFTRFSISFGRMGDELNHLYLNYVPREELMRANRRLEEAKVELGLCQASSQVKIDKLKAQLAEAKSQLSDAKCLAEKFSKTEEFVVMQNKIMECGVNWSVRQASIEHPGIDFSFLPIRFKAACDNNFDDSRLEPCSPAKEGEEQFHDSLEMNRVDSDMSS</sequence>
<name>A0A5A7SSF9_CUCMM</name>
<protein>
    <submittedName>
        <fullName evidence="8">Secretion protein HlyD family protein</fullName>
    </submittedName>
</protein>
<evidence type="ECO:0000256" key="1">
    <source>
        <dbReference type="ARBA" id="ARBA00022723"/>
    </source>
</evidence>
<dbReference type="GO" id="GO:0008270">
    <property type="term" value="F:zinc ion binding"/>
    <property type="evidence" value="ECO:0007669"/>
    <property type="project" value="UniProtKB-KW"/>
</dbReference>
<dbReference type="OrthoDB" id="1751736at2759"/>
<keyword evidence="4" id="KW-0805">Transcription regulation</keyword>
<evidence type="ECO:0000256" key="4">
    <source>
        <dbReference type="ARBA" id="ARBA00023015"/>
    </source>
</evidence>
<feature type="region of interest" description="Disordered" evidence="7">
    <location>
        <begin position="340"/>
        <end position="368"/>
    </location>
</feature>
<evidence type="ECO:0000313" key="8">
    <source>
        <dbReference type="EMBL" id="KAA0033890.1"/>
    </source>
</evidence>
<gene>
    <name evidence="8" type="ORF">E6C27_scaffold43059G00750</name>
</gene>
<evidence type="ECO:0000256" key="2">
    <source>
        <dbReference type="ARBA" id="ARBA00022771"/>
    </source>
</evidence>
<dbReference type="AlphaFoldDB" id="A0A5A7SSF9"/>
<dbReference type="InterPro" id="IPR049914">
    <property type="entry name" value="PHD1-3/5-6"/>
</dbReference>
<evidence type="ECO:0000256" key="7">
    <source>
        <dbReference type="SAM" id="MobiDB-lite"/>
    </source>
</evidence>
<organism evidence="8 9">
    <name type="scientific">Cucumis melo var. makuwa</name>
    <name type="common">Oriental melon</name>
    <dbReference type="NCBI Taxonomy" id="1194695"/>
    <lineage>
        <taxon>Eukaryota</taxon>
        <taxon>Viridiplantae</taxon>
        <taxon>Streptophyta</taxon>
        <taxon>Embryophyta</taxon>
        <taxon>Tracheophyta</taxon>
        <taxon>Spermatophyta</taxon>
        <taxon>Magnoliopsida</taxon>
        <taxon>eudicotyledons</taxon>
        <taxon>Gunneridae</taxon>
        <taxon>Pentapetalae</taxon>
        <taxon>rosids</taxon>
        <taxon>fabids</taxon>
        <taxon>Cucurbitales</taxon>
        <taxon>Cucurbitaceae</taxon>
        <taxon>Benincaseae</taxon>
        <taxon>Cucumis</taxon>
    </lineage>
</organism>
<accession>A0A5A7SSF9</accession>
<comment type="caution">
    <text evidence="8">The sequence shown here is derived from an EMBL/GenBank/DDBJ whole genome shotgun (WGS) entry which is preliminary data.</text>
</comment>
<feature type="coiled-coil region" evidence="6">
    <location>
        <begin position="255"/>
        <end position="282"/>
    </location>
</feature>
<feature type="compositionally biased region" description="Basic and acidic residues" evidence="7">
    <location>
        <begin position="347"/>
        <end position="368"/>
    </location>
</feature>